<name>A0A371WXZ8_9HYPH</name>
<accession>A0A371WXZ8</accession>
<dbReference type="EMBL" id="QURL01000014">
    <property type="protein sequence ID" value="RFC61829.1"/>
    <property type="molecule type" value="Genomic_DNA"/>
</dbReference>
<evidence type="ECO:0000313" key="2">
    <source>
        <dbReference type="Proteomes" id="UP000264310"/>
    </source>
</evidence>
<dbReference type="Proteomes" id="UP000264310">
    <property type="component" value="Unassembled WGS sequence"/>
</dbReference>
<evidence type="ECO:0008006" key="3">
    <source>
        <dbReference type="Google" id="ProtNLM"/>
    </source>
</evidence>
<evidence type="ECO:0000313" key="1">
    <source>
        <dbReference type="EMBL" id="RFC61829.1"/>
    </source>
</evidence>
<keyword evidence="2" id="KW-1185">Reference proteome</keyword>
<gene>
    <name evidence="1" type="ORF">DYI37_19275</name>
</gene>
<proteinExistence type="predicted"/>
<organism evidence="1 2">
    <name type="scientific">Fulvimarina endophytica</name>
    <dbReference type="NCBI Taxonomy" id="2293836"/>
    <lineage>
        <taxon>Bacteria</taxon>
        <taxon>Pseudomonadati</taxon>
        <taxon>Pseudomonadota</taxon>
        <taxon>Alphaproteobacteria</taxon>
        <taxon>Hyphomicrobiales</taxon>
        <taxon>Aurantimonadaceae</taxon>
        <taxon>Fulvimarina</taxon>
    </lineage>
</organism>
<dbReference type="OrthoDB" id="7432864at2"/>
<protein>
    <recommendedName>
        <fullName evidence="3">Growth inhibitor PemK</fullName>
    </recommendedName>
</protein>
<sequence>MVVSDDRPETGLVVRYNFLWPREHDRGEREGRKSRPVCLVVPLNVPERTVVVFPITRQPPTPGRIAVEIPETERRRLRLPGNQRSWVMLDESNGDVMPGSFHLEPLSYDPVVTAYGRFSPPFMSRVMKVLADAIRNKQVRVVPRER</sequence>
<comment type="caution">
    <text evidence="1">The sequence shown here is derived from an EMBL/GenBank/DDBJ whole genome shotgun (WGS) entry which is preliminary data.</text>
</comment>
<reference evidence="1 2" key="1">
    <citation type="submission" date="2018-08" db="EMBL/GenBank/DDBJ databases">
        <title>Fulvimarina sp. 85, whole genome shotgun sequence.</title>
        <authorList>
            <person name="Tuo L."/>
        </authorList>
    </citation>
    <scope>NUCLEOTIDE SEQUENCE [LARGE SCALE GENOMIC DNA]</scope>
    <source>
        <strain evidence="1 2">85</strain>
    </source>
</reference>
<dbReference type="AlphaFoldDB" id="A0A371WXZ8"/>